<dbReference type="EMBL" id="QTJU01000001">
    <property type="protein sequence ID" value="RFM30650.1"/>
    <property type="molecule type" value="Genomic_DNA"/>
</dbReference>
<dbReference type="AlphaFoldDB" id="A0A3E1NRW2"/>
<dbReference type="Gene3D" id="3.20.20.410">
    <property type="entry name" value="Protein of unknown function UPF0759"/>
    <property type="match status" value="1"/>
</dbReference>
<dbReference type="PANTHER" id="PTHR30348:SF4">
    <property type="entry name" value="DUF72 DOMAIN-CONTAINING PROTEIN"/>
    <property type="match status" value="1"/>
</dbReference>
<organism evidence="1 2">
    <name type="scientific">Deminuibacter soli</name>
    <dbReference type="NCBI Taxonomy" id="2291815"/>
    <lineage>
        <taxon>Bacteria</taxon>
        <taxon>Pseudomonadati</taxon>
        <taxon>Bacteroidota</taxon>
        <taxon>Chitinophagia</taxon>
        <taxon>Chitinophagales</taxon>
        <taxon>Chitinophagaceae</taxon>
        <taxon>Deminuibacter</taxon>
    </lineage>
</organism>
<comment type="caution">
    <text evidence="1">The sequence shown here is derived from an EMBL/GenBank/DDBJ whole genome shotgun (WGS) entry which is preliminary data.</text>
</comment>
<sequence>MRKGNLHIGTSGWSYKHWKGLFYPDKMKPTDWLLFYAQTFGVTEINTSFYSLPKPAAVDGWLNKTPAHFLFCPKMSRYLTHMKHLHDPEVPLQRFFDVFDRMQSKMGPVLLQLPPSLRFNPAICENLFSLLKKQYHQYDFALEVRHESWLQQESISLMKHYHIAFVVAQSGKGFPYAEYSTAKHMYIRFHGPEGLYNSAYTGKQLQYFAAHIKEWRNSGHNVWAFFNNDISGYAIENARQLLTLLQ</sequence>
<reference evidence="1 2" key="1">
    <citation type="submission" date="2018-08" db="EMBL/GenBank/DDBJ databases">
        <title>Chitinophagaceae sp. K23C18032701, a novel bacterium isolated from forest soil.</title>
        <authorList>
            <person name="Wang C."/>
        </authorList>
    </citation>
    <scope>NUCLEOTIDE SEQUENCE [LARGE SCALE GENOMIC DNA]</scope>
    <source>
        <strain evidence="1 2">K23C18032701</strain>
    </source>
</reference>
<dbReference type="OrthoDB" id="9780310at2"/>
<accession>A0A3E1NRW2</accession>
<evidence type="ECO:0000313" key="2">
    <source>
        <dbReference type="Proteomes" id="UP000261284"/>
    </source>
</evidence>
<dbReference type="SUPFAM" id="SSF117396">
    <property type="entry name" value="TM1631-like"/>
    <property type="match status" value="1"/>
</dbReference>
<dbReference type="Proteomes" id="UP000261284">
    <property type="component" value="Unassembled WGS sequence"/>
</dbReference>
<dbReference type="InterPro" id="IPR036520">
    <property type="entry name" value="UPF0759_sf"/>
</dbReference>
<keyword evidence="2" id="KW-1185">Reference proteome</keyword>
<dbReference type="RefSeq" id="WP_116846405.1">
    <property type="nucleotide sequence ID" value="NZ_QTJU01000001.1"/>
</dbReference>
<dbReference type="PANTHER" id="PTHR30348">
    <property type="entry name" value="UNCHARACTERIZED PROTEIN YECE"/>
    <property type="match status" value="1"/>
</dbReference>
<dbReference type="Pfam" id="PF01904">
    <property type="entry name" value="DUF72"/>
    <property type="match status" value="1"/>
</dbReference>
<name>A0A3E1NRW2_9BACT</name>
<dbReference type="InterPro" id="IPR002763">
    <property type="entry name" value="DUF72"/>
</dbReference>
<protein>
    <submittedName>
        <fullName evidence="1">DUF72 domain-containing protein</fullName>
    </submittedName>
</protein>
<gene>
    <name evidence="1" type="ORF">DXN05_05030</name>
</gene>
<evidence type="ECO:0000313" key="1">
    <source>
        <dbReference type="EMBL" id="RFM30650.1"/>
    </source>
</evidence>
<proteinExistence type="predicted"/>